<name>A0A844FQR2_9LACO</name>
<evidence type="ECO:0000313" key="3">
    <source>
        <dbReference type="Proteomes" id="UP000452141"/>
    </source>
</evidence>
<evidence type="ECO:0000313" key="2">
    <source>
        <dbReference type="EMBL" id="MST80708.1"/>
    </source>
</evidence>
<dbReference type="Proteomes" id="UP000452141">
    <property type="component" value="Unassembled WGS sequence"/>
</dbReference>
<dbReference type="GO" id="GO:0030170">
    <property type="term" value="F:pyridoxal phosphate binding"/>
    <property type="evidence" value="ECO:0007669"/>
    <property type="project" value="InterPro"/>
</dbReference>
<comment type="caution">
    <text evidence="2">The sequence shown here is derived from an EMBL/GenBank/DDBJ whole genome shotgun (WGS) entry which is preliminary data.</text>
</comment>
<keyword evidence="2" id="KW-0808">Transferase</keyword>
<keyword evidence="2" id="KW-0032">Aminotransferase</keyword>
<feature type="domain" description="Aminotransferase class I/classII large" evidence="1">
    <location>
        <begin position="14"/>
        <end position="60"/>
    </location>
</feature>
<dbReference type="AlphaFoldDB" id="A0A844FQR2"/>
<dbReference type="Gene3D" id="3.90.1150.10">
    <property type="entry name" value="Aspartate Aminotransferase, domain 1"/>
    <property type="match status" value="1"/>
</dbReference>
<dbReference type="GO" id="GO:0008483">
    <property type="term" value="F:transaminase activity"/>
    <property type="evidence" value="ECO:0007669"/>
    <property type="project" value="UniProtKB-KW"/>
</dbReference>
<accession>A0A844FQR2</accession>
<reference evidence="2 3" key="1">
    <citation type="submission" date="2019-08" db="EMBL/GenBank/DDBJ databases">
        <title>In-depth cultivation of the pig gut microbiome towards novel bacterial diversity and tailored functional studies.</title>
        <authorList>
            <person name="Wylensek D."/>
            <person name="Hitch T.C.A."/>
            <person name="Clavel T."/>
        </authorList>
    </citation>
    <scope>NUCLEOTIDE SEQUENCE [LARGE SCALE GENOMIC DNA]</scope>
    <source>
        <strain evidence="2 3">WCA-470BD-2E</strain>
    </source>
</reference>
<dbReference type="Pfam" id="PF00155">
    <property type="entry name" value="Aminotran_1_2"/>
    <property type="match status" value="1"/>
</dbReference>
<protein>
    <submittedName>
        <fullName evidence="2">Aminotransferase class I/II-fold pyridoxal phosphate-dependent enzyme</fullName>
    </submittedName>
</protein>
<organism evidence="2 3">
    <name type="scientific">Lactobacillus equicursoris</name>
    <dbReference type="NCBI Taxonomy" id="420645"/>
    <lineage>
        <taxon>Bacteria</taxon>
        <taxon>Bacillati</taxon>
        <taxon>Bacillota</taxon>
        <taxon>Bacilli</taxon>
        <taxon>Lactobacillales</taxon>
        <taxon>Lactobacillaceae</taxon>
        <taxon>Lactobacillus</taxon>
    </lineage>
</organism>
<dbReference type="InterPro" id="IPR015422">
    <property type="entry name" value="PyrdxlP-dep_Trfase_small"/>
</dbReference>
<proteinExistence type="predicted"/>
<dbReference type="SUPFAM" id="SSF53383">
    <property type="entry name" value="PLP-dependent transferases"/>
    <property type="match status" value="1"/>
</dbReference>
<feature type="non-terminal residue" evidence="2">
    <location>
        <position position="1"/>
    </location>
</feature>
<sequence>LIGARTPGGETLADDKAVAKYLLNEGHVADVPGAAYGLSPFFRISTATSEEVLAEAIRRIAGAIDRLERVAQ</sequence>
<gene>
    <name evidence="2" type="ORF">FYJ61_09880</name>
</gene>
<dbReference type="InterPro" id="IPR015424">
    <property type="entry name" value="PyrdxlP-dep_Trfase"/>
</dbReference>
<evidence type="ECO:0000259" key="1">
    <source>
        <dbReference type="Pfam" id="PF00155"/>
    </source>
</evidence>
<dbReference type="InterPro" id="IPR004839">
    <property type="entry name" value="Aminotransferase_I/II_large"/>
</dbReference>
<dbReference type="EMBL" id="VUMW01000081">
    <property type="protein sequence ID" value="MST80708.1"/>
    <property type="molecule type" value="Genomic_DNA"/>
</dbReference>